<sequence>MAEIRIGERKLADEGLRHSPKRTRVWDCLQKPKEREPFKRHRVRSPQREEGRIRKPQETMFNNYTPLRTTVERDHGHDTDECHVLKAKVERLVRRGQLKEFVKTDQGGFPGRPKELSPRRNPRHGQDGKPDASPRITGRPLLDALRAVVSPLYFKMKFPTSRRVGEIVGDQKNARTSRENDPRERKSEKRCDPQEELELIRFKEGDDTKTFRLRTRLSPLHREEIISLVQEFSEVFAWFPTTGQA</sequence>
<evidence type="ECO:0000256" key="1">
    <source>
        <dbReference type="SAM" id="MobiDB-lite"/>
    </source>
</evidence>
<feature type="region of interest" description="Disordered" evidence="1">
    <location>
        <begin position="101"/>
        <end position="138"/>
    </location>
</feature>
<evidence type="ECO:0000313" key="3">
    <source>
        <dbReference type="Proteomes" id="UP001454036"/>
    </source>
</evidence>
<name>A0AAV3NLB3_LITER</name>
<comment type="caution">
    <text evidence="2">The sequence shown here is derived from an EMBL/GenBank/DDBJ whole genome shotgun (WGS) entry which is preliminary data.</text>
</comment>
<reference evidence="2 3" key="1">
    <citation type="submission" date="2024-01" db="EMBL/GenBank/DDBJ databases">
        <title>The complete chloroplast genome sequence of Lithospermum erythrorhizon: insights into the phylogenetic relationship among Boraginaceae species and the maternal lineages of purple gromwells.</title>
        <authorList>
            <person name="Okada T."/>
            <person name="Watanabe K."/>
        </authorList>
    </citation>
    <scope>NUCLEOTIDE SEQUENCE [LARGE SCALE GENOMIC DNA]</scope>
</reference>
<proteinExistence type="predicted"/>
<accession>A0AAV3NLB3</accession>
<evidence type="ECO:0000313" key="2">
    <source>
        <dbReference type="EMBL" id="GAA0139631.1"/>
    </source>
</evidence>
<feature type="compositionally biased region" description="Basic and acidic residues" evidence="1">
    <location>
        <begin position="46"/>
        <end position="57"/>
    </location>
</feature>
<feature type="compositionally biased region" description="Basic and acidic residues" evidence="1">
    <location>
        <begin position="112"/>
        <end position="132"/>
    </location>
</feature>
<feature type="region of interest" description="Disordered" evidence="1">
    <location>
        <begin position="167"/>
        <end position="193"/>
    </location>
</feature>
<feature type="region of interest" description="Disordered" evidence="1">
    <location>
        <begin position="33"/>
        <end position="59"/>
    </location>
</feature>
<dbReference type="Proteomes" id="UP001454036">
    <property type="component" value="Unassembled WGS sequence"/>
</dbReference>
<protein>
    <submittedName>
        <fullName evidence="2">Uncharacterized protein</fullName>
    </submittedName>
</protein>
<keyword evidence="3" id="KW-1185">Reference proteome</keyword>
<gene>
    <name evidence="2" type="ORF">LIER_01137</name>
</gene>
<organism evidence="2 3">
    <name type="scientific">Lithospermum erythrorhizon</name>
    <name type="common">Purple gromwell</name>
    <name type="synonym">Lithospermum officinale var. erythrorhizon</name>
    <dbReference type="NCBI Taxonomy" id="34254"/>
    <lineage>
        <taxon>Eukaryota</taxon>
        <taxon>Viridiplantae</taxon>
        <taxon>Streptophyta</taxon>
        <taxon>Embryophyta</taxon>
        <taxon>Tracheophyta</taxon>
        <taxon>Spermatophyta</taxon>
        <taxon>Magnoliopsida</taxon>
        <taxon>eudicotyledons</taxon>
        <taxon>Gunneridae</taxon>
        <taxon>Pentapetalae</taxon>
        <taxon>asterids</taxon>
        <taxon>lamiids</taxon>
        <taxon>Boraginales</taxon>
        <taxon>Boraginaceae</taxon>
        <taxon>Boraginoideae</taxon>
        <taxon>Lithospermeae</taxon>
        <taxon>Lithospermum</taxon>
    </lineage>
</organism>
<dbReference type="EMBL" id="BAABME010000106">
    <property type="protein sequence ID" value="GAA0139631.1"/>
    <property type="molecule type" value="Genomic_DNA"/>
</dbReference>
<dbReference type="AlphaFoldDB" id="A0AAV3NLB3"/>
<feature type="compositionally biased region" description="Basic and acidic residues" evidence="1">
    <location>
        <begin position="172"/>
        <end position="193"/>
    </location>
</feature>